<dbReference type="KEGG" id="salw:CP975_26370"/>
<feature type="domain" description="DUF1023" evidence="1">
    <location>
        <begin position="350"/>
        <end position="528"/>
    </location>
</feature>
<evidence type="ECO:0000313" key="3">
    <source>
        <dbReference type="Proteomes" id="UP000326553"/>
    </source>
</evidence>
<dbReference type="OrthoDB" id="5969911at2"/>
<dbReference type="AlphaFoldDB" id="A0A5J6HMA4"/>
<dbReference type="Proteomes" id="UP000326553">
    <property type="component" value="Chromosome"/>
</dbReference>
<dbReference type="InterPro" id="IPR010427">
    <property type="entry name" value="DUF1023"/>
</dbReference>
<organism evidence="2 3">
    <name type="scientific">Streptomyces alboniger</name>
    <dbReference type="NCBI Taxonomy" id="132473"/>
    <lineage>
        <taxon>Bacteria</taxon>
        <taxon>Bacillati</taxon>
        <taxon>Actinomycetota</taxon>
        <taxon>Actinomycetes</taxon>
        <taxon>Kitasatosporales</taxon>
        <taxon>Streptomycetaceae</taxon>
        <taxon>Streptomyces</taxon>
        <taxon>Streptomyces aurantiacus group</taxon>
    </lineage>
</organism>
<accession>A0A5J6HMA4</accession>
<evidence type="ECO:0000259" key="1">
    <source>
        <dbReference type="Pfam" id="PF06259"/>
    </source>
</evidence>
<evidence type="ECO:0000313" key="2">
    <source>
        <dbReference type="EMBL" id="QEV20598.1"/>
    </source>
</evidence>
<gene>
    <name evidence="2" type="ORF">CP975_26370</name>
</gene>
<dbReference type="RefSeq" id="WP_055531454.1">
    <property type="nucleotide sequence ID" value="NZ_CP023695.1"/>
</dbReference>
<protein>
    <recommendedName>
        <fullName evidence="1">DUF1023 domain-containing protein</fullName>
    </recommendedName>
</protein>
<name>A0A5J6HMA4_STRAD</name>
<keyword evidence="3" id="KW-1185">Reference proteome</keyword>
<dbReference type="Pfam" id="PF06259">
    <property type="entry name" value="Abhydrolase_8"/>
    <property type="match status" value="1"/>
</dbReference>
<dbReference type="EMBL" id="CP023695">
    <property type="protein sequence ID" value="QEV20598.1"/>
    <property type="molecule type" value="Genomic_DNA"/>
</dbReference>
<proteinExistence type="predicted"/>
<sequence>MNAVLTWQQLRDLKLAELNEAGDGWGAVSDRADSDRVRVEAEMTGALTKTQESESARSAVRRLKRLGRNYEYIQTECGLIRSTVNGLSHELNAPQRRLKEALDDAAALSYTVHGDGSITYPAGGEQGTTGKKVPGGTVIGNNGMLAPGNTGLFPPGNNGLYQPGLGPGAPKLLSPNPHQAKAQDIADRISRAVREAREIDARFSRSLLKLKAEPGLKVDAGTWADAAKDAEAVRGVAYEYLKEHIPQDKSPAERKAWWEGLTKDQRAEYLAVYPDVIGNLDGIPATVRDEANRNNLNLLIGEMEGRGDEKAKTQLAGLQEIDRKLAENERLRLKDPKEPPMLLLGIGGEGGGRAIVAYGNPDTSRNVSAYVPGLGTALDKDFVNNDVARRAHDTAVGAREIDPSSAAIVWLGYDAPQIGPDSDSLLGNLAVMQDDDAKQGAAAYNSFMSGLDATNRHDDPHLTAIGHSYGSRTVGAAAQMDGGIPSADDILFVGSPGVGVDRAEDLGVGKGHVYVGAADNDPVTHLPSKQEAWAGAAGILAGPPAAYLMGDMADRGDDDIWFGRDPASESFGATRFKVDDGPIPVIGGEGPIDAHSNYFDPAEVRNGGDPESAANIAAVVAGRPDLLIPEQHR</sequence>
<reference evidence="2 3" key="1">
    <citation type="submission" date="2017-09" db="EMBL/GenBank/DDBJ databases">
        <authorList>
            <person name="Lee N."/>
            <person name="Cho B.-K."/>
        </authorList>
    </citation>
    <scope>NUCLEOTIDE SEQUENCE [LARGE SCALE GENOMIC DNA]</scope>
    <source>
        <strain evidence="2 3">ATCC 12461</strain>
    </source>
</reference>